<name>A0A5B7EMU2_PORTR</name>
<comment type="caution">
    <text evidence="2">The sequence shown here is derived from an EMBL/GenBank/DDBJ whole genome shotgun (WGS) entry which is preliminary data.</text>
</comment>
<accession>A0A5B7EMU2</accession>
<protein>
    <submittedName>
        <fullName evidence="2">Uncharacterized protein</fullName>
    </submittedName>
</protein>
<sequence>MSDDGLLQLEEPLRVADDGTLESAEPQDVEETEDDLQIITAALDLDGEEEEEEQEETERERGEKIIDVLIPPSVWEEEDETETVRWIQRSERRS</sequence>
<feature type="region of interest" description="Disordered" evidence="1">
    <location>
        <begin position="1"/>
        <end position="33"/>
    </location>
</feature>
<evidence type="ECO:0000256" key="1">
    <source>
        <dbReference type="SAM" id="MobiDB-lite"/>
    </source>
</evidence>
<gene>
    <name evidence="2" type="ORF">E2C01_028926</name>
</gene>
<dbReference type="AlphaFoldDB" id="A0A5B7EMU2"/>
<dbReference type="Proteomes" id="UP000324222">
    <property type="component" value="Unassembled WGS sequence"/>
</dbReference>
<reference evidence="2 3" key="1">
    <citation type="submission" date="2019-05" db="EMBL/GenBank/DDBJ databases">
        <title>Another draft genome of Portunus trituberculatus and its Hox gene families provides insights of decapod evolution.</title>
        <authorList>
            <person name="Jeong J.-H."/>
            <person name="Song I."/>
            <person name="Kim S."/>
            <person name="Choi T."/>
            <person name="Kim D."/>
            <person name="Ryu S."/>
            <person name="Kim W."/>
        </authorList>
    </citation>
    <scope>NUCLEOTIDE SEQUENCE [LARGE SCALE GENOMIC DNA]</scope>
    <source>
        <tissue evidence="2">Muscle</tissue>
    </source>
</reference>
<proteinExistence type="predicted"/>
<evidence type="ECO:0000313" key="2">
    <source>
        <dbReference type="EMBL" id="MPC35502.1"/>
    </source>
</evidence>
<dbReference type="EMBL" id="VSRR010003291">
    <property type="protein sequence ID" value="MPC35502.1"/>
    <property type="molecule type" value="Genomic_DNA"/>
</dbReference>
<dbReference type="OrthoDB" id="273640at2759"/>
<organism evidence="2 3">
    <name type="scientific">Portunus trituberculatus</name>
    <name type="common">Swimming crab</name>
    <name type="synonym">Neptunus trituberculatus</name>
    <dbReference type="NCBI Taxonomy" id="210409"/>
    <lineage>
        <taxon>Eukaryota</taxon>
        <taxon>Metazoa</taxon>
        <taxon>Ecdysozoa</taxon>
        <taxon>Arthropoda</taxon>
        <taxon>Crustacea</taxon>
        <taxon>Multicrustacea</taxon>
        <taxon>Malacostraca</taxon>
        <taxon>Eumalacostraca</taxon>
        <taxon>Eucarida</taxon>
        <taxon>Decapoda</taxon>
        <taxon>Pleocyemata</taxon>
        <taxon>Brachyura</taxon>
        <taxon>Eubrachyura</taxon>
        <taxon>Portunoidea</taxon>
        <taxon>Portunidae</taxon>
        <taxon>Portuninae</taxon>
        <taxon>Portunus</taxon>
    </lineage>
</organism>
<keyword evidence="3" id="KW-1185">Reference proteome</keyword>
<evidence type="ECO:0000313" key="3">
    <source>
        <dbReference type="Proteomes" id="UP000324222"/>
    </source>
</evidence>